<dbReference type="AlphaFoldDB" id="H1DK81"/>
<protein>
    <recommendedName>
        <fullName evidence="3">RHS repeat-associated core domain-containing protein</fullName>
    </recommendedName>
</protein>
<organism evidence="1 2">
    <name type="scientific">Odoribacter laneus YIT 12061</name>
    <dbReference type="NCBI Taxonomy" id="742817"/>
    <lineage>
        <taxon>Bacteria</taxon>
        <taxon>Pseudomonadati</taxon>
        <taxon>Bacteroidota</taxon>
        <taxon>Bacteroidia</taxon>
        <taxon>Bacteroidales</taxon>
        <taxon>Odoribacteraceae</taxon>
        <taxon>Odoribacter</taxon>
    </lineage>
</organism>
<dbReference type="RefSeq" id="WP_009137811.1">
    <property type="nucleotide sequence ID" value="NZ_JH594597.1"/>
</dbReference>
<evidence type="ECO:0008006" key="3">
    <source>
        <dbReference type="Google" id="ProtNLM"/>
    </source>
</evidence>
<proteinExistence type="predicted"/>
<evidence type="ECO:0000313" key="1">
    <source>
        <dbReference type="EMBL" id="EHP45695.1"/>
    </source>
</evidence>
<reference evidence="1 2" key="1">
    <citation type="submission" date="2012-01" db="EMBL/GenBank/DDBJ databases">
        <title>The Genome Sequence of Odoribacter laneus YIT 12061.</title>
        <authorList>
            <consortium name="The Broad Institute Genome Sequencing Platform"/>
            <person name="Earl A."/>
            <person name="Ward D."/>
            <person name="Feldgarden M."/>
            <person name="Gevers D."/>
            <person name="Morotomi M."/>
            <person name="Young S.K."/>
            <person name="Zeng Q."/>
            <person name="Gargeya S."/>
            <person name="Fitzgerald M."/>
            <person name="Haas B."/>
            <person name="Abouelleil A."/>
            <person name="Alvarado L."/>
            <person name="Arachchi H.M."/>
            <person name="Berlin A."/>
            <person name="Chapman S.B."/>
            <person name="Gearin G."/>
            <person name="Goldberg J."/>
            <person name="Griggs A."/>
            <person name="Gujja S."/>
            <person name="Hansen M."/>
            <person name="Heiman D."/>
            <person name="Howarth C."/>
            <person name="Larimer J."/>
            <person name="Lui A."/>
            <person name="MacDonald P.J.P."/>
            <person name="McCowen C."/>
            <person name="Montmayeur A."/>
            <person name="Murphy C."/>
            <person name="Neiman D."/>
            <person name="Pearson M."/>
            <person name="Priest M."/>
            <person name="Roberts A."/>
            <person name="Saif S."/>
            <person name="Shea T."/>
            <person name="Sisk P."/>
            <person name="Stolte C."/>
            <person name="Sykes S."/>
            <person name="Wortman J."/>
            <person name="Nusbaum C."/>
            <person name="Birren B."/>
        </authorList>
    </citation>
    <scope>NUCLEOTIDE SEQUENCE [LARGE SCALE GENOMIC DNA]</scope>
    <source>
        <strain evidence="1 2">YIT 12061</strain>
    </source>
</reference>
<evidence type="ECO:0000313" key="2">
    <source>
        <dbReference type="Proteomes" id="UP000004892"/>
    </source>
</evidence>
<sequence>MTFFLQKSDDLNSNLKIDNSRDLNYQYNYLSLLNKASRSGVPQVRYRYTAGGEKLGVTDYSGRDYDYRGSFYRREIR</sequence>
<gene>
    <name evidence="1" type="ORF">HMPREF9449_02667</name>
</gene>
<name>H1DK81_9BACT</name>
<dbReference type="PATRIC" id="fig|742817.3.peg.2857"/>
<dbReference type="EMBL" id="ADMC01000028">
    <property type="protein sequence ID" value="EHP45695.1"/>
    <property type="molecule type" value="Genomic_DNA"/>
</dbReference>
<accession>H1DK81</accession>
<dbReference type="HOGENOM" id="CLU_2634617_0_0_10"/>
<dbReference type="Proteomes" id="UP000004892">
    <property type="component" value="Unassembled WGS sequence"/>
</dbReference>
<dbReference type="STRING" id="742817.HMPREF9449_02667"/>
<dbReference type="GeneID" id="98070199"/>
<keyword evidence="2" id="KW-1185">Reference proteome</keyword>
<comment type="caution">
    <text evidence="1">The sequence shown here is derived from an EMBL/GenBank/DDBJ whole genome shotgun (WGS) entry which is preliminary data.</text>
</comment>